<dbReference type="Gene3D" id="3.10.50.40">
    <property type="match status" value="1"/>
</dbReference>
<feature type="domain" description="PpiC" evidence="1">
    <location>
        <begin position="113"/>
        <end position="238"/>
    </location>
</feature>
<reference evidence="2 3" key="1">
    <citation type="submission" date="2017-10" db="EMBL/GenBank/DDBJ databases">
        <title>Draft genome of Longimonas halophila.</title>
        <authorList>
            <person name="Goh K.M."/>
            <person name="Shamsir M.S."/>
            <person name="Lim S.W."/>
        </authorList>
    </citation>
    <scope>NUCLEOTIDE SEQUENCE [LARGE SCALE GENOMIC DNA]</scope>
    <source>
        <strain evidence="2 3">KCTC 42399</strain>
    </source>
</reference>
<comment type="caution">
    <text evidence="2">The sequence shown here is derived from an EMBL/GenBank/DDBJ whole genome shotgun (WGS) entry which is preliminary data.</text>
</comment>
<dbReference type="Gene3D" id="1.10.4030.10">
    <property type="entry name" value="Porin chaperone SurA, peptide-binding domain"/>
    <property type="match status" value="1"/>
</dbReference>
<dbReference type="InterPro" id="IPR000297">
    <property type="entry name" value="PPIase_PpiC"/>
</dbReference>
<dbReference type="InterPro" id="IPR046357">
    <property type="entry name" value="PPIase_dom_sf"/>
</dbReference>
<dbReference type="SUPFAM" id="SSF109998">
    <property type="entry name" value="Triger factor/SurA peptide-binding domain-like"/>
    <property type="match status" value="1"/>
</dbReference>
<evidence type="ECO:0000259" key="1">
    <source>
        <dbReference type="Pfam" id="PF13145"/>
    </source>
</evidence>
<evidence type="ECO:0000313" key="3">
    <source>
        <dbReference type="Proteomes" id="UP000221024"/>
    </source>
</evidence>
<organism evidence="2 3">
    <name type="scientific">Longimonas halophila</name>
    <dbReference type="NCBI Taxonomy" id="1469170"/>
    <lineage>
        <taxon>Bacteria</taxon>
        <taxon>Pseudomonadati</taxon>
        <taxon>Rhodothermota</taxon>
        <taxon>Rhodothermia</taxon>
        <taxon>Rhodothermales</taxon>
        <taxon>Salisaetaceae</taxon>
        <taxon>Longimonas</taxon>
    </lineage>
</organism>
<dbReference type="Pfam" id="PF13145">
    <property type="entry name" value="Rotamase_2"/>
    <property type="match status" value="1"/>
</dbReference>
<gene>
    <name evidence="2" type="ORF">CRI93_01540</name>
</gene>
<sequence length="288" mass="32543">MMRLFSVVALCLVIAGCADESPSEPYAARVGDTYLTEAELSDAMKSIAVGGDTVEARRQIVDQWVTRTLLLNEAERLNLESESDVQRQLREQRRSVLINALTSRIYETAEVEPSREAVTQYFERNRDRLRLREPYLQLRHVRVADASTASTLASELRSAPQSWTTVCQRDASDPEQACAVGTRFYPERQRTADAPALRDRISNMNAGEVTTIEGEDWHHVLHLVERIEAGQEPELEWVAPQIERHLSTQSRKQMYAREVQRLRNEAEARGALDVHLSAPAGNDTTTAE</sequence>
<evidence type="ECO:0000313" key="2">
    <source>
        <dbReference type="EMBL" id="PEN09436.1"/>
    </source>
</evidence>
<dbReference type="PROSITE" id="PS51257">
    <property type="entry name" value="PROKAR_LIPOPROTEIN"/>
    <property type="match status" value="1"/>
</dbReference>
<proteinExistence type="predicted"/>
<dbReference type="OrthoDB" id="1493287at2"/>
<keyword evidence="3" id="KW-1185">Reference proteome</keyword>
<dbReference type="AlphaFoldDB" id="A0A2H3NT87"/>
<dbReference type="InterPro" id="IPR050245">
    <property type="entry name" value="PrsA_foldase"/>
</dbReference>
<dbReference type="PANTHER" id="PTHR47245">
    <property type="entry name" value="PEPTIDYLPROLYL ISOMERASE"/>
    <property type="match status" value="1"/>
</dbReference>
<name>A0A2H3NT87_9BACT</name>
<dbReference type="EMBL" id="PDEP01000001">
    <property type="protein sequence ID" value="PEN09436.1"/>
    <property type="molecule type" value="Genomic_DNA"/>
</dbReference>
<dbReference type="InterPro" id="IPR027304">
    <property type="entry name" value="Trigger_fact/SurA_dom_sf"/>
</dbReference>
<dbReference type="GO" id="GO:0003755">
    <property type="term" value="F:peptidyl-prolyl cis-trans isomerase activity"/>
    <property type="evidence" value="ECO:0007669"/>
    <property type="project" value="InterPro"/>
</dbReference>
<dbReference type="Proteomes" id="UP000221024">
    <property type="component" value="Unassembled WGS sequence"/>
</dbReference>
<protein>
    <recommendedName>
        <fullName evidence="1">PpiC domain-containing protein</fullName>
    </recommendedName>
</protein>
<dbReference type="RefSeq" id="WP_098060834.1">
    <property type="nucleotide sequence ID" value="NZ_PDEP01000001.1"/>
</dbReference>
<dbReference type="PANTHER" id="PTHR47245:SF2">
    <property type="entry name" value="PEPTIDYL-PROLYL CIS-TRANS ISOMERASE HP_0175-RELATED"/>
    <property type="match status" value="1"/>
</dbReference>
<accession>A0A2H3NT87</accession>